<sequence length="1150" mass="127217">MLIECLGYFNFCLKLIKLICVYRMVLIMKKLSKKISLAITSSILSIAAGISIALPISQDAIRNSSISSISSSNQATTTSKVIPSEVNDQNANISTKNGPVTFMGNTITALDWFGNELWSIDFAKYVPDKNGTIDGVTYDGSWGRAWYNWDYDRNNDTIWVLGFWSSSNKKQPLFQIKASDGSFTKHEIDYSKITGLGSVAVNTAYRFVSALGSGKIMIYGGAGSTYNAKGILYDPTSKISSLIEGNSSNNTILPLGNSSYGSSYKWYFFNLIPIASNRNIVEVVNFTTQAGITGDGAANHANYNVYFLLVDDNLNMVYDSSSSSQWAKPVEVAQGMSGYRNSKITPQRDYYSLLDGKVVTVVYNTAIIIDGKSSDTKIGTFPMTDSKWIKSWAFDSNQNLYFKFKDEKIIYKVSGSAWDTLGSNLKNEAISPNRYLDLAGVGEVNKYADDLIIYNVYGYTGQLMMINSIYNANVNTSNSTTITPDSNDSNYGLAFGVTQNKTNQNEGDYVGILNGPSSILKASDFELSDSAKSSKIPSEITKEDIVESNGFMKTSSDFKITSMNDTTGDITIECQLYQIPWFTTTLPDDISPKTVTKTYKTDKKIADKTSWKTLSVSTDYDFLNMKPSTIKKEDIDNLDPFQVSFQSQIITDRNGQQLYPKKTYGFSDAKDSDGTIKVTVKYEYIPMGITYTGNASEVKSYTTNTTYKVFDSSMTAAFNFLGQNNNSQTTVDIRQVSELKNLLSANTLPSSFSSLNTSTDSTNSGFLQFVNTNTSKGYPISKMNFTVTADDNAGTLKISGTMPAQNSPNSRQETFTVTYTNLNKSSNYNFSFKNVTQIGTQNINSILPSAVTDGDIINNFISYTGFSSNDFSITKTVDDENGTLTVAINLDKNYAQAIGNGTVGFSNYSATRTFSGFMTKDQYNQRFDVQFVSDSDTKLLQLKQMQVTEIYQTFNSNPSSSLTVGSQTYTNLKDLIEKLLIQSKGTSIPSDWATNDKITATMHYDNAQGTISFYVKIDKSLVDGSNSDINLVVNYTGFVKGNVDSTSDNLSFVADNMLESYLISNGDTTEDDFKNFNPTTFAEWLKAKDNEMALKLISYKSGEYVTYLSSNKYKLSVIANETQRTVSIFINFDKLTNDKSLTEYSVTYTI</sequence>
<dbReference type="STRING" id="272633.gene:10731368"/>
<dbReference type="AlphaFoldDB" id="Q8EWD9"/>
<name>Q8EWD9_MALP2</name>
<feature type="domain" description="Lipoprotein-associated type-17" evidence="2">
    <location>
        <begin position="519"/>
        <end position="596"/>
    </location>
</feature>
<feature type="domain" description="Lipoprotein-associated type-17" evidence="2">
    <location>
        <begin position="66"/>
        <end position="138"/>
    </location>
</feature>
<proteinExistence type="predicted"/>
<feature type="transmembrane region" description="Helical" evidence="1">
    <location>
        <begin position="37"/>
        <end position="56"/>
    </location>
</feature>
<reference evidence="3 4" key="1">
    <citation type="journal article" date="2002" name="Nucleic Acids Res.">
        <title>The complete genomic sequence of Mycoplasma penetrans, an intracellular bacterial pathogen in humans.</title>
        <authorList>
            <person name="Sasaki Y."/>
            <person name="Ishikawa J."/>
            <person name="Yamashita A."/>
            <person name="Oshima K."/>
            <person name="Kenri T."/>
            <person name="Furuya K."/>
            <person name="Yoshino C."/>
            <person name="Horino A."/>
            <person name="Shiba T."/>
            <person name="Sasaki T."/>
            <person name="Hattori M."/>
        </authorList>
    </citation>
    <scope>NUCLEOTIDE SEQUENCE [LARGE SCALE GENOMIC DNA]</scope>
    <source>
        <strain evidence="3 4">HF-2</strain>
    </source>
</reference>
<accession>Q8EWD9</accession>
<keyword evidence="1" id="KW-1133">Transmembrane helix</keyword>
<evidence type="ECO:0000313" key="4">
    <source>
        <dbReference type="Proteomes" id="UP000002522"/>
    </source>
</evidence>
<feature type="transmembrane region" description="Helical" evidence="1">
    <location>
        <begin position="6"/>
        <end position="25"/>
    </location>
</feature>
<evidence type="ECO:0000313" key="3">
    <source>
        <dbReference type="EMBL" id="BAC44057.1"/>
    </source>
</evidence>
<dbReference type="Proteomes" id="UP000002522">
    <property type="component" value="Chromosome"/>
</dbReference>
<dbReference type="Pfam" id="PF04200">
    <property type="entry name" value="Lipoprotein_17"/>
    <property type="match status" value="5"/>
</dbReference>
<keyword evidence="1" id="KW-0812">Transmembrane</keyword>
<protein>
    <recommendedName>
        <fullName evidence="2">Lipoprotein-associated type-17 domain-containing protein</fullName>
    </recommendedName>
</protein>
<keyword evidence="4" id="KW-1185">Reference proteome</keyword>
<dbReference type="InParanoid" id="Q8EWD9"/>
<gene>
    <name evidence="3" type="ordered locus">MYPE2660</name>
</gene>
<dbReference type="KEGG" id="mpe:MYPE2660"/>
<evidence type="ECO:0000256" key="1">
    <source>
        <dbReference type="SAM" id="Phobius"/>
    </source>
</evidence>
<dbReference type="EMBL" id="BA000026">
    <property type="protein sequence ID" value="BAC44057.1"/>
    <property type="molecule type" value="Genomic_DNA"/>
</dbReference>
<feature type="domain" description="Lipoprotein-associated type-17" evidence="2">
    <location>
        <begin position="735"/>
        <end position="824"/>
    </location>
</feature>
<evidence type="ECO:0000259" key="2">
    <source>
        <dbReference type="Pfam" id="PF04200"/>
    </source>
</evidence>
<dbReference type="HOGENOM" id="CLU_276578_0_0_14"/>
<dbReference type="eggNOG" id="ENOG5030N7C">
    <property type="taxonomic scope" value="Bacteria"/>
</dbReference>
<keyword evidence="1" id="KW-0472">Membrane</keyword>
<feature type="domain" description="Lipoprotein-associated type-17" evidence="2">
    <location>
        <begin position="608"/>
        <end position="703"/>
    </location>
</feature>
<organism evidence="3 4">
    <name type="scientific">Malacoplasma penetrans (strain HF-2)</name>
    <name type="common">Mycoplasma penetrans</name>
    <dbReference type="NCBI Taxonomy" id="272633"/>
    <lineage>
        <taxon>Bacteria</taxon>
        <taxon>Bacillati</taxon>
        <taxon>Mycoplasmatota</taxon>
        <taxon>Mycoplasmoidales</taxon>
        <taxon>Mycoplasmoidaceae</taxon>
        <taxon>Malacoplasma</taxon>
    </lineage>
</organism>
<dbReference type="InterPro" id="IPR007326">
    <property type="entry name" value="Lipoprotein-assoc_dom"/>
</dbReference>
<feature type="domain" description="Lipoprotein-associated type-17" evidence="2">
    <location>
        <begin position="834"/>
        <end position="919"/>
    </location>
</feature>